<dbReference type="EMBL" id="KN837154">
    <property type="protein sequence ID" value="KIJ39141.1"/>
    <property type="molecule type" value="Genomic_DNA"/>
</dbReference>
<reference evidence="1 2" key="1">
    <citation type="submission" date="2014-06" db="EMBL/GenBank/DDBJ databases">
        <title>Evolutionary Origins and Diversification of the Mycorrhizal Mutualists.</title>
        <authorList>
            <consortium name="DOE Joint Genome Institute"/>
            <consortium name="Mycorrhizal Genomics Consortium"/>
            <person name="Kohler A."/>
            <person name="Kuo A."/>
            <person name="Nagy L.G."/>
            <person name="Floudas D."/>
            <person name="Copeland A."/>
            <person name="Barry K.W."/>
            <person name="Cichocki N."/>
            <person name="Veneault-Fourrey C."/>
            <person name="LaButti K."/>
            <person name="Lindquist E.A."/>
            <person name="Lipzen A."/>
            <person name="Lundell T."/>
            <person name="Morin E."/>
            <person name="Murat C."/>
            <person name="Riley R."/>
            <person name="Ohm R."/>
            <person name="Sun H."/>
            <person name="Tunlid A."/>
            <person name="Henrissat B."/>
            <person name="Grigoriev I.V."/>
            <person name="Hibbett D.S."/>
            <person name="Martin F."/>
        </authorList>
    </citation>
    <scope>NUCLEOTIDE SEQUENCE [LARGE SCALE GENOMIC DNA]</scope>
    <source>
        <strain evidence="1 2">SS14</strain>
    </source>
</reference>
<gene>
    <name evidence="1" type="ORF">M422DRAFT_175581</name>
</gene>
<evidence type="ECO:0000313" key="2">
    <source>
        <dbReference type="Proteomes" id="UP000054279"/>
    </source>
</evidence>
<organism evidence="1 2">
    <name type="scientific">Sphaerobolus stellatus (strain SS14)</name>
    <dbReference type="NCBI Taxonomy" id="990650"/>
    <lineage>
        <taxon>Eukaryota</taxon>
        <taxon>Fungi</taxon>
        <taxon>Dikarya</taxon>
        <taxon>Basidiomycota</taxon>
        <taxon>Agaricomycotina</taxon>
        <taxon>Agaricomycetes</taxon>
        <taxon>Phallomycetidae</taxon>
        <taxon>Geastrales</taxon>
        <taxon>Sphaerobolaceae</taxon>
        <taxon>Sphaerobolus</taxon>
    </lineage>
</organism>
<sequence length="133" mass="15295">HHDIMLHAQDDPSLPKYHPYWYAWVLGIFHSLVRIHGTGEWQDVHFLWVRWFGHADPRVWGSVNLQGLDCIGLVTADDDTDAFGFMNPAHIIRAYHLIPAFEHGETNTLLPSQSIDTATADSPQDFNHHYISR</sequence>
<dbReference type="Proteomes" id="UP000054279">
    <property type="component" value="Unassembled WGS sequence"/>
</dbReference>
<name>A0A0C9VN32_SPHS4</name>
<accession>A0A0C9VN32</accession>
<dbReference type="OrthoDB" id="3183767at2759"/>
<evidence type="ECO:0000313" key="1">
    <source>
        <dbReference type="EMBL" id="KIJ39141.1"/>
    </source>
</evidence>
<dbReference type="HOGENOM" id="CLU_002498_5_1_1"/>
<keyword evidence="2" id="KW-1185">Reference proteome</keyword>
<proteinExistence type="predicted"/>
<dbReference type="AlphaFoldDB" id="A0A0C9VN32"/>
<protein>
    <submittedName>
        <fullName evidence="1">Uncharacterized protein</fullName>
    </submittedName>
</protein>
<feature type="non-terminal residue" evidence="1">
    <location>
        <position position="1"/>
    </location>
</feature>